<gene>
    <name evidence="2" type="ORF">HK100_002707</name>
</gene>
<evidence type="ECO:0000313" key="3">
    <source>
        <dbReference type="Proteomes" id="UP001211907"/>
    </source>
</evidence>
<sequence>MRKAVELLLLTSIVIAQVMTAFETLWANIPSCAQSIISNYLGTSTPTSTQLLKFCQTLDVSLNDVVYGLQSPCTDGTDALADQVPKNYHIVLGLLPVCAPVNVTDSSYNIQALGTFWATQRDCVHTIMSQQLNVGSPPAGSDIAFLCSQGDNIGGIIADNMDPTVCPGFTTDQMSVMASKINSSIIFV</sequence>
<name>A0AAD5XE21_9FUNG</name>
<protein>
    <submittedName>
        <fullName evidence="2">Uncharacterized protein</fullName>
    </submittedName>
</protein>
<feature type="signal peptide" evidence="1">
    <location>
        <begin position="1"/>
        <end position="21"/>
    </location>
</feature>
<proteinExistence type="predicted"/>
<keyword evidence="3" id="KW-1185">Reference proteome</keyword>
<comment type="caution">
    <text evidence="2">The sequence shown here is derived from an EMBL/GenBank/DDBJ whole genome shotgun (WGS) entry which is preliminary data.</text>
</comment>
<feature type="chain" id="PRO_5041932267" evidence="1">
    <location>
        <begin position="22"/>
        <end position="188"/>
    </location>
</feature>
<dbReference type="Proteomes" id="UP001211907">
    <property type="component" value="Unassembled WGS sequence"/>
</dbReference>
<reference evidence="2" key="1">
    <citation type="submission" date="2020-05" db="EMBL/GenBank/DDBJ databases">
        <title>Phylogenomic resolution of chytrid fungi.</title>
        <authorList>
            <person name="Stajich J.E."/>
            <person name="Amses K."/>
            <person name="Simmons R."/>
            <person name="Seto K."/>
            <person name="Myers J."/>
            <person name="Bonds A."/>
            <person name="Quandt C.A."/>
            <person name="Barry K."/>
            <person name="Liu P."/>
            <person name="Grigoriev I."/>
            <person name="Longcore J.E."/>
            <person name="James T.Y."/>
        </authorList>
    </citation>
    <scope>NUCLEOTIDE SEQUENCE</scope>
    <source>
        <strain evidence="2">JEL0513</strain>
    </source>
</reference>
<evidence type="ECO:0000256" key="1">
    <source>
        <dbReference type="SAM" id="SignalP"/>
    </source>
</evidence>
<evidence type="ECO:0000313" key="2">
    <source>
        <dbReference type="EMBL" id="KAJ3111378.1"/>
    </source>
</evidence>
<keyword evidence="1" id="KW-0732">Signal</keyword>
<dbReference type="EMBL" id="JADGJH010001637">
    <property type="protein sequence ID" value="KAJ3111378.1"/>
    <property type="molecule type" value="Genomic_DNA"/>
</dbReference>
<organism evidence="2 3">
    <name type="scientific">Physocladia obscura</name>
    <dbReference type="NCBI Taxonomy" id="109957"/>
    <lineage>
        <taxon>Eukaryota</taxon>
        <taxon>Fungi</taxon>
        <taxon>Fungi incertae sedis</taxon>
        <taxon>Chytridiomycota</taxon>
        <taxon>Chytridiomycota incertae sedis</taxon>
        <taxon>Chytridiomycetes</taxon>
        <taxon>Chytridiales</taxon>
        <taxon>Chytriomycetaceae</taxon>
        <taxon>Physocladia</taxon>
    </lineage>
</organism>
<accession>A0AAD5XE21</accession>
<dbReference type="AlphaFoldDB" id="A0AAD5XE21"/>